<dbReference type="Pfam" id="PF01083">
    <property type="entry name" value="Cutinase"/>
    <property type="match status" value="1"/>
</dbReference>
<evidence type="ECO:0000313" key="5">
    <source>
        <dbReference type="Proteomes" id="UP001602089"/>
    </source>
</evidence>
<dbReference type="EMBL" id="JBIATK010000012">
    <property type="protein sequence ID" value="MFF4026986.1"/>
    <property type="molecule type" value="Genomic_DNA"/>
</dbReference>
<dbReference type="InterPro" id="IPR000675">
    <property type="entry name" value="Cutinase/axe"/>
</dbReference>
<keyword evidence="5" id="KW-1185">Reference proteome</keyword>
<feature type="chain" id="PRO_5046480757" evidence="3">
    <location>
        <begin position="31"/>
        <end position="327"/>
    </location>
</feature>
<evidence type="ECO:0000256" key="3">
    <source>
        <dbReference type="SAM" id="SignalP"/>
    </source>
</evidence>
<comment type="caution">
    <text evidence="4">The sequence shown here is derived from an EMBL/GenBank/DDBJ whole genome shotgun (WGS) entry which is preliminary data.</text>
</comment>
<reference evidence="4 5" key="1">
    <citation type="submission" date="2024-10" db="EMBL/GenBank/DDBJ databases">
        <title>The Natural Products Discovery Center: Release of the First 8490 Sequenced Strains for Exploring Actinobacteria Biosynthetic Diversity.</title>
        <authorList>
            <person name="Kalkreuter E."/>
            <person name="Kautsar S.A."/>
            <person name="Yang D."/>
            <person name="Bader C.D."/>
            <person name="Teijaro C.N."/>
            <person name="Fluegel L."/>
            <person name="Davis C.M."/>
            <person name="Simpson J.R."/>
            <person name="Lauterbach L."/>
            <person name="Steele A.D."/>
            <person name="Gui C."/>
            <person name="Meng S."/>
            <person name="Li G."/>
            <person name="Viehrig K."/>
            <person name="Ye F."/>
            <person name="Su P."/>
            <person name="Kiefer A.F."/>
            <person name="Nichols A."/>
            <person name="Cepeda A.J."/>
            <person name="Yan W."/>
            <person name="Fan B."/>
            <person name="Jiang Y."/>
            <person name="Adhikari A."/>
            <person name="Zheng C.-J."/>
            <person name="Schuster L."/>
            <person name="Cowan T.M."/>
            <person name="Smanski M.J."/>
            <person name="Chevrette M.G."/>
            <person name="De Carvalho L.P.S."/>
            <person name="Shen B."/>
        </authorList>
    </citation>
    <scope>NUCLEOTIDE SEQUENCE [LARGE SCALE GENOMIC DNA]</scope>
    <source>
        <strain evidence="4 5">NPDC001867</strain>
    </source>
</reference>
<dbReference type="Gene3D" id="3.40.50.1820">
    <property type="entry name" value="alpha/beta hydrolase"/>
    <property type="match status" value="1"/>
</dbReference>
<feature type="signal peptide" evidence="3">
    <location>
        <begin position="1"/>
        <end position="30"/>
    </location>
</feature>
<name>A0ABW6TLG9_9NOCA</name>
<dbReference type="SMART" id="SM01110">
    <property type="entry name" value="Cutinase"/>
    <property type="match status" value="1"/>
</dbReference>
<protein>
    <submittedName>
        <fullName evidence="4">Cutinase family protein</fullName>
    </submittedName>
</protein>
<evidence type="ECO:0000256" key="1">
    <source>
        <dbReference type="ARBA" id="ARBA00022801"/>
    </source>
</evidence>
<keyword evidence="1" id="KW-0378">Hydrolase</keyword>
<organism evidence="4 5">
    <name type="scientific">Nocardia elegans</name>
    <dbReference type="NCBI Taxonomy" id="300029"/>
    <lineage>
        <taxon>Bacteria</taxon>
        <taxon>Bacillati</taxon>
        <taxon>Actinomycetota</taxon>
        <taxon>Actinomycetes</taxon>
        <taxon>Mycobacteriales</taxon>
        <taxon>Nocardiaceae</taxon>
        <taxon>Nocardia</taxon>
    </lineage>
</organism>
<dbReference type="RefSeq" id="WP_387132095.1">
    <property type="nucleotide sequence ID" value="NZ_JBIATK010000012.1"/>
</dbReference>
<proteinExistence type="predicted"/>
<keyword evidence="3" id="KW-0732">Signal</keyword>
<accession>A0ABW6TLG9</accession>
<gene>
    <name evidence="4" type="ORF">ACFYY5_29475</name>
</gene>
<feature type="region of interest" description="Disordered" evidence="2">
    <location>
        <begin position="220"/>
        <end position="240"/>
    </location>
</feature>
<evidence type="ECO:0000313" key="4">
    <source>
        <dbReference type="EMBL" id="MFF4026986.1"/>
    </source>
</evidence>
<dbReference type="SUPFAM" id="SSF53474">
    <property type="entry name" value="alpha/beta-Hydrolases"/>
    <property type="match status" value="1"/>
</dbReference>
<dbReference type="InterPro" id="IPR029058">
    <property type="entry name" value="AB_hydrolase_fold"/>
</dbReference>
<dbReference type="Proteomes" id="UP001602089">
    <property type="component" value="Unassembled WGS sequence"/>
</dbReference>
<evidence type="ECO:0000256" key="2">
    <source>
        <dbReference type="SAM" id="MobiDB-lite"/>
    </source>
</evidence>
<sequence>MSKRLPAVVVAAATGVIFLGPLGLPAAAHADGPDCRPYVIAVGGSQERYMQQQGQNTIIDGYLARKSGQGYRVAEADYKSSIWPVGPYTKDESIRDGDAVVARMISDYRTECPTGEVTVIGHSEGAQVASDSAPLADHVVAYGDPYMPDGIYSQVPGIYPGSSNSGTHAPAPNEKRLCHEYDWTCSAPAPWSDPFAFGLAVQGYLSGWHYYDVDEADNVPEGTEVTVPEPSPNPNVPQSTPTGIPEWPQPLPSLPEWTPGALPSIQDLDPAIMAVQDAVTPDPYTPTPLADYVPDQLESVLPQQVLDFVPPPLPALPALPDLGIRMP</sequence>